<dbReference type="Proteomes" id="UP000632535">
    <property type="component" value="Unassembled WGS sequence"/>
</dbReference>
<keyword evidence="4" id="KW-1185">Reference proteome</keyword>
<protein>
    <recommendedName>
        <fullName evidence="2">SCP domain-containing protein</fullName>
    </recommendedName>
</protein>
<organism evidence="3 4">
    <name type="scientific">Isoptericola cucumis</name>
    <dbReference type="NCBI Taxonomy" id="1776856"/>
    <lineage>
        <taxon>Bacteria</taxon>
        <taxon>Bacillati</taxon>
        <taxon>Actinomycetota</taxon>
        <taxon>Actinomycetes</taxon>
        <taxon>Micrococcales</taxon>
        <taxon>Promicromonosporaceae</taxon>
        <taxon>Isoptericola</taxon>
    </lineage>
</organism>
<evidence type="ECO:0000313" key="3">
    <source>
        <dbReference type="EMBL" id="GGI05654.1"/>
    </source>
</evidence>
<proteinExistence type="predicted"/>
<reference evidence="4" key="1">
    <citation type="journal article" date="2019" name="Int. J. Syst. Evol. Microbiol.">
        <title>The Global Catalogue of Microorganisms (GCM) 10K type strain sequencing project: providing services to taxonomists for standard genome sequencing and annotation.</title>
        <authorList>
            <consortium name="The Broad Institute Genomics Platform"/>
            <consortium name="The Broad Institute Genome Sequencing Center for Infectious Disease"/>
            <person name="Wu L."/>
            <person name="Ma J."/>
        </authorList>
    </citation>
    <scope>NUCLEOTIDE SEQUENCE [LARGE SCALE GENOMIC DNA]</scope>
    <source>
        <strain evidence="4">CCM 8653</strain>
    </source>
</reference>
<dbReference type="CDD" id="cd05379">
    <property type="entry name" value="CAP_bacterial"/>
    <property type="match status" value="1"/>
</dbReference>
<dbReference type="EMBL" id="BMDG01000002">
    <property type="protein sequence ID" value="GGI05654.1"/>
    <property type="molecule type" value="Genomic_DNA"/>
</dbReference>
<feature type="region of interest" description="Disordered" evidence="1">
    <location>
        <begin position="14"/>
        <end position="33"/>
    </location>
</feature>
<evidence type="ECO:0000256" key="1">
    <source>
        <dbReference type="SAM" id="MobiDB-lite"/>
    </source>
</evidence>
<dbReference type="Pfam" id="PF00188">
    <property type="entry name" value="CAP"/>
    <property type="match status" value="1"/>
</dbReference>
<gene>
    <name evidence="3" type="ORF">GCM10007368_07250</name>
</gene>
<sequence>MLVPAAVGLFVGCGLTGGPPERTGPSTPPGRTASVTPAADLERLVNVAREDAGVEVLEHDDCAARVAAERAQALVGAQELTHGDLDDVLDECGVARAGENLARSERPPQEVVDAWLASPGHASNVRDQGFDRGAVACVQDGEAEKRPQMLCSHVFLESDDAD</sequence>
<comment type="caution">
    <text evidence="3">The sequence shown here is derived from an EMBL/GenBank/DDBJ whole genome shotgun (WGS) entry which is preliminary data.</text>
</comment>
<accession>A0ABQ2B460</accession>
<dbReference type="Gene3D" id="3.40.33.10">
    <property type="entry name" value="CAP"/>
    <property type="match status" value="1"/>
</dbReference>
<name>A0ABQ2B460_9MICO</name>
<feature type="domain" description="SCP" evidence="2">
    <location>
        <begin position="43"/>
        <end position="144"/>
    </location>
</feature>
<dbReference type="SUPFAM" id="SSF55797">
    <property type="entry name" value="PR-1-like"/>
    <property type="match status" value="1"/>
</dbReference>
<dbReference type="InterPro" id="IPR014044">
    <property type="entry name" value="CAP_dom"/>
</dbReference>
<evidence type="ECO:0000259" key="2">
    <source>
        <dbReference type="Pfam" id="PF00188"/>
    </source>
</evidence>
<evidence type="ECO:0000313" key="4">
    <source>
        <dbReference type="Proteomes" id="UP000632535"/>
    </source>
</evidence>
<dbReference type="InterPro" id="IPR035940">
    <property type="entry name" value="CAP_sf"/>
</dbReference>